<keyword evidence="1" id="KW-0472">Membrane</keyword>
<evidence type="ECO:0000313" key="2">
    <source>
        <dbReference type="EMBL" id="HGC43653.1"/>
    </source>
</evidence>
<gene>
    <name evidence="2" type="ORF">ENY07_10605</name>
</gene>
<dbReference type="InterPro" id="IPR009325">
    <property type="entry name" value="DUF983"/>
</dbReference>
<dbReference type="EMBL" id="DTQM01000203">
    <property type="protein sequence ID" value="HGC43653.1"/>
    <property type="molecule type" value="Genomic_DNA"/>
</dbReference>
<keyword evidence="1" id="KW-1133">Transmembrane helix</keyword>
<dbReference type="AlphaFoldDB" id="A0A8J4HC74"/>
<name>A0A8J4HC74_9PROT</name>
<accession>A0A8J4HC74</accession>
<reference evidence="2" key="1">
    <citation type="journal article" date="2020" name="mSystems">
        <title>Genome- and Community-Level Interaction Insights into Carbon Utilization and Element Cycling Functions of Hydrothermarchaeota in Hydrothermal Sediment.</title>
        <authorList>
            <person name="Zhou Z."/>
            <person name="Liu Y."/>
            <person name="Xu W."/>
            <person name="Pan J."/>
            <person name="Luo Z.H."/>
            <person name="Li M."/>
        </authorList>
    </citation>
    <scope>NUCLEOTIDE SEQUENCE</scope>
    <source>
        <strain evidence="2">SpSt-997</strain>
    </source>
</reference>
<evidence type="ECO:0000256" key="1">
    <source>
        <dbReference type="SAM" id="Phobius"/>
    </source>
</evidence>
<dbReference type="Pfam" id="PF06170">
    <property type="entry name" value="DUF983"/>
    <property type="match status" value="1"/>
</dbReference>
<protein>
    <submittedName>
        <fullName evidence="2">DUF983 domain-containing protein</fullName>
    </submittedName>
</protein>
<feature type="transmembrane region" description="Helical" evidence="1">
    <location>
        <begin position="116"/>
        <end position="135"/>
    </location>
</feature>
<proteinExistence type="predicted"/>
<organism evidence="2">
    <name type="scientific">Acidicaldus sp</name>
    <dbReference type="NCBI Taxonomy" id="1872105"/>
    <lineage>
        <taxon>Bacteria</taxon>
        <taxon>Pseudomonadati</taxon>
        <taxon>Pseudomonadota</taxon>
        <taxon>Alphaproteobacteria</taxon>
        <taxon>Acetobacterales</taxon>
        <taxon>Acetobacteraceae</taxon>
        <taxon>Acidicaldus</taxon>
    </lineage>
</organism>
<sequence length="166" mass="18359">MPHCSKPHCLRAKDRAVPEHPLPRHWQPDRIEKRPRWPTPALAASLGRGLRGHCPSCGKGHIFNGYLRVVQKCRSCGAPLGVVRADDVPPYFTIVLVGHLVVPAMLITEQNLAPPIWLQMVVWVPLTLFLTLALLRPVKGATVGLMLHLGLMKDEESDPSAPHDFG</sequence>
<comment type="caution">
    <text evidence="2">The sequence shown here is derived from an EMBL/GenBank/DDBJ whole genome shotgun (WGS) entry which is preliminary data.</text>
</comment>
<keyword evidence="1" id="KW-0812">Transmembrane</keyword>